<evidence type="ECO:0000313" key="2">
    <source>
        <dbReference type="Proteomes" id="UP001283361"/>
    </source>
</evidence>
<organism evidence="1 2">
    <name type="scientific">Elysia crispata</name>
    <name type="common">lettuce slug</name>
    <dbReference type="NCBI Taxonomy" id="231223"/>
    <lineage>
        <taxon>Eukaryota</taxon>
        <taxon>Metazoa</taxon>
        <taxon>Spiralia</taxon>
        <taxon>Lophotrochozoa</taxon>
        <taxon>Mollusca</taxon>
        <taxon>Gastropoda</taxon>
        <taxon>Heterobranchia</taxon>
        <taxon>Euthyneura</taxon>
        <taxon>Panpulmonata</taxon>
        <taxon>Sacoglossa</taxon>
        <taxon>Placobranchoidea</taxon>
        <taxon>Plakobranchidae</taxon>
        <taxon>Elysia</taxon>
    </lineage>
</organism>
<accession>A0AAE1E510</accession>
<name>A0AAE1E510_9GAST</name>
<reference evidence="1" key="1">
    <citation type="journal article" date="2023" name="G3 (Bethesda)">
        <title>A reference genome for the long-term kleptoplast-retaining sea slug Elysia crispata morphotype clarki.</title>
        <authorList>
            <person name="Eastman K.E."/>
            <person name="Pendleton A.L."/>
            <person name="Shaikh M.A."/>
            <person name="Suttiyut T."/>
            <person name="Ogas R."/>
            <person name="Tomko P."/>
            <person name="Gavelis G."/>
            <person name="Widhalm J.R."/>
            <person name="Wisecaver J.H."/>
        </authorList>
    </citation>
    <scope>NUCLEOTIDE SEQUENCE</scope>
    <source>
        <strain evidence="1">ECLA1</strain>
    </source>
</reference>
<dbReference type="EMBL" id="JAWDGP010001129">
    <property type="protein sequence ID" value="KAK3794282.1"/>
    <property type="molecule type" value="Genomic_DNA"/>
</dbReference>
<gene>
    <name evidence="1" type="ORF">RRG08_060952</name>
</gene>
<dbReference type="AlphaFoldDB" id="A0AAE1E510"/>
<sequence>MPSQFLIAWKLTRAGLFKGSKLGLVYLTQKQLGAFHQLAAVLRGKMRNTSHARAATLKMTPGEIMCSARAPFLPILVEIKIKHHLVRVQSEQGVGPGHPQLSCRHQDEMPFIISGILFAEPQPFSGAQIASQRLLIEQRLTTLDKKSQEEAIELRLETGAQRLPFPALRHIIFMSVGNRCHIASQMTFDIWRGGSAPQHRGAVRMMLIGSSKGVPTSEDLKLTAHSSELNLLITVMVTTAPLEAEHAATMATRLNKQLLSLSELQQCKPRPPLTAHQSCE</sequence>
<dbReference type="Proteomes" id="UP001283361">
    <property type="component" value="Unassembled WGS sequence"/>
</dbReference>
<proteinExistence type="predicted"/>
<protein>
    <submittedName>
        <fullName evidence="1">Uncharacterized protein</fullName>
    </submittedName>
</protein>
<comment type="caution">
    <text evidence="1">The sequence shown here is derived from an EMBL/GenBank/DDBJ whole genome shotgun (WGS) entry which is preliminary data.</text>
</comment>
<keyword evidence="2" id="KW-1185">Reference proteome</keyword>
<evidence type="ECO:0000313" key="1">
    <source>
        <dbReference type="EMBL" id="KAK3794282.1"/>
    </source>
</evidence>